<evidence type="ECO:0000313" key="2">
    <source>
        <dbReference type="Proteomes" id="UP000034543"/>
    </source>
</evidence>
<evidence type="ECO:0000313" key="1">
    <source>
        <dbReference type="EMBL" id="KKS84385.1"/>
    </source>
</evidence>
<accession>A0A0G1CEZ4</accession>
<sequence length="214" mass="25187">MNTYEYILKKYNIRVGHQHSVEIPNMGRDNLAEIFAELQFTKGAEIGVDKGSYSEILCKANPKLHLYSIDPWKASVYDAEFAAVTEKQEFFDGCYQEAKKRLAPYNCTLIRKDSISALKRFKDKSLDFVYIDGNHDFVHFTNDLHYWLKKIRPGGIISGHDYAYFSYSKFNHVKRVIEAYMRCYRMIPYFVVGAFSCDPGMIRDRFRSWFWVKT</sequence>
<dbReference type="Pfam" id="PF13578">
    <property type="entry name" value="Methyltransf_24"/>
    <property type="match status" value="1"/>
</dbReference>
<gene>
    <name evidence="1" type="ORF">UV59_C0020G0014</name>
</gene>
<dbReference type="PATRIC" id="fig|1618436.3.peg.1011"/>
<organism evidence="1 2">
    <name type="scientific">Candidatus Gottesmanbacteria bacterium GW2011_GWA1_43_11</name>
    <dbReference type="NCBI Taxonomy" id="1618436"/>
    <lineage>
        <taxon>Bacteria</taxon>
        <taxon>Candidatus Gottesmaniibacteriota</taxon>
    </lineage>
</organism>
<dbReference type="InterPro" id="IPR029063">
    <property type="entry name" value="SAM-dependent_MTases_sf"/>
</dbReference>
<dbReference type="STRING" id="1618436.UV59_C0020G0014"/>
<dbReference type="EMBL" id="LCFB01000020">
    <property type="protein sequence ID" value="KKS84385.1"/>
    <property type="molecule type" value="Genomic_DNA"/>
</dbReference>
<proteinExistence type="predicted"/>
<protein>
    <recommendedName>
        <fullName evidence="3">Class I SAM-dependent methyltransferase</fullName>
    </recommendedName>
</protein>
<name>A0A0G1CEZ4_9BACT</name>
<evidence type="ECO:0008006" key="3">
    <source>
        <dbReference type="Google" id="ProtNLM"/>
    </source>
</evidence>
<reference evidence="1 2" key="1">
    <citation type="journal article" date="2015" name="Nature">
        <title>rRNA introns, odd ribosomes, and small enigmatic genomes across a large radiation of phyla.</title>
        <authorList>
            <person name="Brown C.T."/>
            <person name="Hug L.A."/>
            <person name="Thomas B.C."/>
            <person name="Sharon I."/>
            <person name="Castelle C.J."/>
            <person name="Singh A."/>
            <person name="Wilkins M.J."/>
            <person name="Williams K.H."/>
            <person name="Banfield J.F."/>
        </authorList>
    </citation>
    <scope>NUCLEOTIDE SEQUENCE [LARGE SCALE GENOMIC DNA]</scope>
</reference>
<dbReference type="PANTHER" id="PTHR37909:SF1">
    <property type="entry name" value="S-ADENOSYL-L-METHIONINE-DEPENDENT METHYLTRANSFERASES SUPERFAMILY PROTEIN"/>
    <property type="match status" value="1"/>
</dbReference>
<dbReference type="SUPFAM" id="SSF53335">
    <property type="entry name" value="S-adenosyl-L-methionine-dependent methyltransferases"/>
    <property type="match status" value="1"/>
</dbReference>
<comment type="caution">
    <text evidence="1">The sequence shown here is derived from an EMBL/GenBank/DDBJ whole genome shotgun (WGS) entry which is preliminary data.</text>
</comment>
<dbReference type="Gene3D" id="3.40.50.150">
    <property type="entry name" value="Vaccinia Virus protein VP39"/>
    <property type="match status" value="1"/>
</dbReference>
<dbReference type="Proteomes" id="UP000034543">
    <property type="component" value="Unassembled WGS sequence"/>
</dbReference>
<dbReference type="PANTHER" id="PTHR37909">
    <property type="entry name" value="S-ADENOSYL-L-METHIONINE-DEPENDENT METHYLTRANSFERASES SUPERFAMILY PROTEIN"/>
    <property type="match status" value="1"/>
</dbReference>
<dbReference type="AlphaFoldDB" id="A0A0G1CEZ4"/>